<dbReference type="Proteomes" id="UP000023152">
    <property type="component" value="Unassembled WGS sequence"/>
</dbReference>
<keyword evidence="2" id="KW-1133">Transmembrane helix</keyword>
<keyword evidence="4" id="KW-1185">Reference proteome</keyword>
<comment type="caution">
    <text evidence="3">The sequence shown here is derived from an EMBL/GenBank/DDBJ whole genome shotgun (WGS) entry which is preliminary data.</text>
</comment>
<feature type="non-terminal residue" evidence="3">
    <location>
        <position position="1"/>
    </location>
</feature>
<evidence type="ECO:0000256" key="2">
    <source>
        <dbReference type="SAM" id="Phobius"/>
    </source>
</evidence>
<dbReference type="AlphaFoldDB" id="X6M4U4"/>
<dbReference type="SUPFAM" id="SSF109993">
    <property type="entry name" value="VPS9 domain"/>
    <property type="match status" value="1"/>
</dbReference>
<dbReference type="InterPro" id="IPR037191">
    <property type="entry name" value="VPS9_dom_sf"/>
</dbReference>
<evidence type="ECO:0000313" key="4">
    <source>
        <dbReference type="Proteomes" id="UP000023152"/>
    </source>
</evidence>
<reference evidence="3 4" key="1">
    <citation type="journal article" date="2013" name="Curr. Biol.">
        <title>The Genome of the Foraminiferan Reticulomyxa filosa.</title>
        <authorList>
            <person name="Glockner G."/>
            <person name="Hulsmann N."/>
            <person name="Schleicher M."/>
            <person name="Noegel A.A."/>
            <person name="Eichinger L."/>
            <person name="Gallinger C."/>
            <person name="Pawlowski J."/>
            <person name="Sierra R."/>
            <person name="Euteneuer U."/>
            <person name="Pillet L."/>
            <person name="Moustafa A."/>
            <person name="Platzer M."/>
            <person name="Groth M."/>
            <person name="Szafranski K."/>
            <person name="Schliwa M."/>
        </authorList>
    </citation>
    <scope>NUCLEOTIDE SEQUENCE [LARGE SCALE GENOMIC DNA]</scope>
</reference>
<evidence type="ECO:0000313" key="3">
    <source>
        <dbReference type="EMBL" id="ETO08060.1"/>
    </source>
</evidence>
<name>X6M4U4_RETFI</name>
<keyword evidence="2" id="KW-0472">Membrane</keyword>
<feature type="region of interest" description="Disordered" evidence="1">
    <location>
        <begin position="357"/>
        <end position="417"/>
    </location>
</feature>
<organism evidence="3 4">
    <name type="scientific">Reticulomyxa filosa</name>
    <dbReference type="NCBI Taxonomy" id="46433"/>
    <lineage>
        <taxon>Eukaryota</taxon>
        <taxon>Sar</taxon>
        <taxon>Rhizaria</taxon>
        <taxon>Retaria</taxon>
        <taxon>Foraminifera</taxon>
        <taxon>Monothalamids</taxon>
        <taxon>Reticulomyxidae</taxon>
        <taxon>Reticulomyxa</taxon>
    </lineage>
</organism>
<proteinExistence type="predicted"/>
<sequence>NYCYRLEDSLSTNNILTSLNFLQTMEQTLNDLKVRTQEANENLQIREILLLAKSSLHLLQDELEKLLCEPVHTKDPRPQPSDWEKDRFCRSAVVRHLNGTGIDRIDFKQRFGGEALNFANKRISNVLVNAIIGEIYQLFILFCICIFYLFIYTQFQEQTQRLSNLYPSFKDFSNTFLEKKMDEMPRISESAIQLAVNEFRQIDQATTVFEVEKHLANCREMLVAAIQGSETTLGDDYLPMVLSVCAILSFLCCLSLLLCFFFFFESKLLTSFSKKKKKKKVLLRHHQSQSTTFAIATADNKNNKPTDSTRPTLYGLCAGNEIRSHSSPAPPANDSNGSAHTQKLFSAWHRAKEGLKSITIGTGGGTESTLKSIPGSHESSKSGDTSGTDFHSNGSRMTSSPPPFPATSPPYKGSPRLDFVEDAKNKDLDKVCHTYTNIPTYQLFLFKHPDLVDEKEQVGYEIIPYGPISRHEPPVRVYSIGTKKGNNAAQATTHIDTQTKNGHE</sequence>
<keyword evidence="2" id="KW-0812">Transmembrane</keyword>
<feature type="transmembrane region" description="Helical" evidence="2">
    <location>
        <begin position="237"/>
        <end position="264"/>
    </location>
</feature>
<evidence type="ECO:0000256" key="1">
    <source>
        <dbReference type="SAM" id="MobiDB-lite"/>
    </source>
</evidence>
<feature type="compositionally biased region" description="Polar residues" evidence="1">
    <location>
        <begin position="382"/>
        <end position="397"/>
    </location>
</feature>
<protein>
    <submittedName>
        <fullName evidence="3">Uncharacterized protein</fullName>
    </submittedName>
</protein>
<dbReference type="EMBL" id="ASPP01025394">
    <property type="protein sequence ID" value="ETO08060.1"/>
    <property type="molecule type" value="Genomic_DNA"/>
</dbReference>
<feature type="transmembrane region" description="Helical" evidence="2">
    <location>
        <begin position="126"/>
        <end position="151"/>
    </location>
</feature>
<gene>
    <name evidence="3" type="ORF">RFI_29331</name>
</gene>
<accession>X6M4U4</accession>